<organism evidence="5 6">
    <name type="scientific">Sanguibacter antarcticus</name>
    <dbReference type="NCBI Taxonomy" id="372484"/>
    <lineage>
        <taxon>Bacteria</taxon>
        <taxon>Bacillati</taxon>
        <taxon>Actinomycetota</taxon>
        <taxon>Actinomycetes</taxon>
        <taxon>Micrococcales</taxon>
        <taxon>Sanguibacteraceae</taxon>
        <taxon>Sanguibacter</taxon>
    </lineage>
</organism>
<protein>
    <submittedName>
        <fullName evidence="5">RimJ/RimL family protein N-acetyltransferase</fullName>
    </submittedName>
</protein>
<sequence>MSLSAPVVFPDAVPTFTAGDVTIRAHRPGDVPGIVEQCADPLSVQWTTIPVPYDESMAVGWISEMVPDGWRTGDEHTFAIESTHPDGVRRFSGSLSLRDRGSRRSEVAFGAHPAVRGRGVMTAAVNLLLDYGFEGLGLETVVWYANAGNAGSRRVAWKTGFTFGGTMRAWLDHRGETTDAWVGTLHRLDTREPRAPWDLPTVR</sequence>
<evidence type="ECO:0000256" key="3">
    <source>
        <dbReference type="ARBA" id="ARBA00038502"/>
    </source>
</evidence>
<dbReference type="Pfam" id="PF13302">
    <property type="entry name" value="Acetyltransf_3"/>
    <property type="match status" value="1"/>
</dbReference>
<dbReference type="SUPFAM" id="SSF55729">
    <property type="entry name" value="Acyl-CoA N-acyltransferases (Nat)"/>
    <property type="match status" value="1"/>
</dbReference>
<keyword evidence="6" id="KW-1185">Reference proteome</keyword>
<dbReference type="EMBL" id="PDJG01000001">
    <property type="protein sequence ID" value="PFG32688.1"/>
    <property type="molecule type" value="Genomic_DNA"/>
</dbReference>
<dbReference type="GO" id="GO:0016747">
    <property type="term" value="F:acyltransferase activity, transferring groups other than amino-acyl groups"/>
    <property type="evidence" value="ECO:0007669"/>
    <property type="project" value="InterPro"/>
</dbReference>
<comment type="similarity">
    <text evidence="3">Belongs to the acetyltransferase family. RimJ subfamily.</text>
</comment>
<comment type="caution">
    <text evidence="5">The sequence shown here is derived from an EMBL/GenBank/DDBJ whole genome shotgun (WGS) entry which is preliminary data.</text>
</comment>
<accession>A0A2A9E166</accession>
<reference evidence="5 6" key="1">
    <citation type="submission" date="2017-10" db="EMBL/GenBank/DDBJ databases">
        <title>Sequencing the genomes of 1000 actinobacteria strains.</title>
        <authorList>
            <person name="Klenk H.-P."/>
        </authorList>
    </citation>
    <scope>NUCLEOTIDE SEQUENCE [LARGE SCALE GENOMIC DNA]</scope>
    <source>
        <strain evidence="5 6">DSM 18966</strain>
    </source>
</reference>
<dbReference type="RefSeq" id="WP_169925322.1">
    <property type="nucleotide sequence ID" value="NZ_PDJG01000001.1"/>
</dbReference>
<dbReference type="InterPro" id="IPR051531">
    <property type="entry name" value="N-acetyltransferase"/>
</dbReference>
<proteinExistence type="inferred from homology"/>
<dbReference type="InterPro" id="IPR016181">
    <property type="entry name" value="Acyl_CoA_acyltransferase"/>
</dbReference>
<evidence type="ECO:0000256" key="1">
    <source>
        <dbReference type="ARBA" id="ARBA00022679"/>
    </source>
</evidence>
<evidence type="ECO:0000313" key="6">
    <source>
        <dbReference type="Proteomes" id="UP000225548"/>
    </source>
</evidence>
<name>A0A2A9E166_9MICO</name>
<gene>
    <name evidence="5" type="ORF">ATL42_0532</name>
</gene>
<feature type="domain" description="N-acetyltransferase" evidence="4">
    <location>
        <begin position="21"/>
        <end position="191"/>
    </location>
</feature>
<evidence type="ECO:0000256" key="2">
    <source>
        <dbReference type="ARBA" id="ARBA00023315"/>
    </source>
</evidence>
<evidence type="ECO:0000313" key="5">
    <source>
        <dbReference type="EMBL" id="PFG32688.1"/>
    </source>
</evidence>
<dbReference type="AlphaFoldDB" id="A0A2A9E166"/>
<keyword evidence="1 5" id="KW-0808">Transferase</keyword>
<dbReference type="PROSITE" id="PS51186">
    <property type="entry name" value="GNAT"/>
    <property type="match status" value="1"/>
</dbReference>
<dbReference type="PANTHER" id="PTHR43792:SF8">
    <property type="entry name" value="[RIBOSOMAL PROTEIN US5]-ALANINE N-ACETYLTRANSFERASE"/>
    <property type="match status" value="1"/>
</dbReference>
<dbReference type="Proteomes" id="UP000225548">
    <property type="component" value="Unassembled WGS sequence"/>
</dbReference>
<dbReference type="PANTHER" id="PTHR43792">
    <property type="entry name" value="GNAT FAMILY, PUTATIVE (AFU_ORTHOLOGUE AFUA_3G00765)-RELATED-RELATED"/>
    <property type="match status" value="1"/>
</dbReference>
<evidence type="ECO:0000259" key="4">
    <source>
        <dbReference type="PROSITE" id="PS51186"/>
    </source>
</evidence>
<keyword evidence="2" id="KW-0012">Acyltransferase</keyword>
<dbReference type="InterPro" id="IPR000182">
    <property type="entry name" value="GNAT_dom"/>
</dbReference>
<dbReference type="Gene3D" id="3.40.630.30">
    <property type="match status" value="1"/>
</dbReference>